<organism evidence="2 3">
    <name type="scientific">Candidatus Cryptobacteroides faecigallinarum</name>
    <dbReference type="NCBI Taxonomy" id="2840763"/>
    <lineage>
        <taxon>Bacteria</taxon>
        <taxon>Pseudomonadati</taxon>
        <taxon>Bacteroidota</taxon>
        <taxon>Bacteroidia</taxon>
        <taxon>Bacteroidales</taxon>
        <taxon>Candidatus Cryptobacteroides</taxon>
    </lineage>
</organism>
<dbReference type="EMBL" id="JADIMD010000103">
    <property type="protein sequence ID" value="MBO8474994.1"/>
    <property type="molecule type" value="Genomic_DNA"/>
</dbReference>
<evidence type="ECO:0000256" key="1">
    <source>
        <dbReference type="SAM" id="Phobius"/>
    </source>
</evidence>
<reference evidence="2" key="2">
    <citation type="journal article" date="2021" name="PeerJ">
        <title>Extensive microbial diversity within the chicken gut microbiome revealed by metagenomics and culture.</title>
        <authorList>
            <person name="Gilroy R."/>
            <person name="Ravi A."/>
            <person name="Getino M."/>
            <person name="Pursley I."/>
            <person name="Horton D.L."/>
            <person name="Alikhan N.F."/>
            <person name="Baker D."/>
            <person name="Gharbi K."/>
            <person name="Hall N."/>
            <person name="Watson M."/>
            <person name="Adriaenssens E.M."/>
            <person name="Foster-Nyarko E."/>
            <person name="Jarju S."/>
            <person name="Secka A."/>
            <person name="Antonio M."/>
            <person name="Oren A."/>
            <person name="Chaudhuri R.R."/>
            <person name="La Ragione R."/>
            <person name="Hildebrand F."/>
            <person name="Pallen M.J."/>
        </authorList>
    </citation>
    <scope>NUCLEOTIDE SEQUENCE</scope>
    <source>
        <strain evidence="2">B1-13419</strain>
    </source>
</reference>
<keyword evidence="1" id="KW-0812">Transmembrane</keyword>
<evidence type="ECO:0000313" key="3">
    <source>
        <dbReference type="Proteomes" id="UP000823757"/>
    </source>
</evidence>
<accession>A0A9D9NIG5</accession>
<dbReference type="Proteomes" id="UP000823757">
    <property type="component" value="Unassembled WGS sequence"/>
</dbReference>
<feature type="transmembrane region" description="Helical" evidence="1">
    <location>
        <begin position="73"/>
        <end position="94"/>
    </location>
</feature>
<reference evidence="2" key="1">
    <citation type="submission" date="2020-10" db="EMBL/GenBank/DDBJ databases">
        <authorList>
            <person name="Gilroy R."/>
        </authorList>
    </citation>
    <scope>NUCLEOTIDE SEQUENCE</scope>
    <source>
        <strain evidence="2">B1-13419</strain>
    </source>
</reference>
<sequence>MGFNFGFFGTPEHRVFNYRPRYYDEEKEALKEKFGHVDGSMKKDTYVPGSYIKGSLRNGRYQKTRAVGKAQKIIGMVGLVLFFVVLIMVAKYFALL</sequence>
<evidence type="ECO:0000313" key="2">
    <source>
        <dbReference type="EMBL" id="MBO8474994.1"/>
    </source>
</evidence>
<dbReference type="AlphaFoldDB" id="A0A9D9NIG5"/>
<keyword evidence="1" id="KW-0472">Membrane</keyword>
<gene>
    <name evidence="2" type="ORF">IAB91_06870</name>
</gene>
<name>A0A9D9NIG5_9BACT</name>
<keyword evidence="1" id="KW-1133">Transmembrane helix</keyword>
<comment type="caution">
    <text evidence="2">The sequence shown here is derived from an EMBL/GenBank/DDBJ whole genome shotgun (WGS) entry which is preliminary data.</text>
</comment>
<proteinExistence type="predicted"/>
<protein>
    <submittedName>
        <fullName evidence="2">Uncharacterized protein</fullName>
    </submittedName>
</protein>